<dbReference type="EMBL" id="VRMN01000005">
    <property type="protein sequence ID" value="KAA8493931.1"/>
    <property type="molecule type" value="Genomic_DNA"/>
</dbReference>
<gene>
    <name evidence="1" type="ORF">FVE85_3906</name>
</gene>
<evidence type="ECO:0000313" key="1">
    <source>
        <dbReference type="EMBL" id="KAA8493931.1"/>
    </source>
</evidence>
<dbReference type="AlphaFoldDB" id="A0A5J4YR33"/>
<keyword evidence="2" id="KW-1185">Reference proteome</keyword>
<accession>A0A5J4YR33</accession>
<name>A0A5J4YR33_PORPP</name>
<dbReference type="Proteomes" id="UP000324585">
    <property type="component" value="Unassembled WGS sequence"/>
</dbReference>
<organism evidence="1 2">
    <name type="scientific">Porphyridium purpureum</name>
    <name type="common">Red alga</name>
    <name type="synonym">Porphyridium cruentum</name>
    <dbReference type="NCBI Taxonomy" id="35688"/>
    <lineage>
        <taxon>Eukaryota</taxon>
        <taxon>Rhodophyta</taxon>
        <taxon>Bangiophyceae</taxon>
        <taxon>Porphyridiales</taxon>
        <taxon>Porphyridiaceae</taxon>
        <taxon>Porphyridium</taxon>
    </lineage>
</organism>
<protein>
    <submittedName>
        <fullName evidence="1">Uncharacterized protein</fullName>
    </submittedName>
</protein>
<comment type="caution">
    <text evidence="1">The sequence shown here is derived from an EMBL/GenBank/DDBJ whole genome shotgun (WGS) entry which is preliminary data.</text>
</comment>
<proteinExistence type="predicted"/>
<evidence type="ECO:0000313" key="2">
    <source>
        <dbReference type="Proteomes" id="UP000324585"/>
    </source>
</evidence>
<sequence length="157" mass="17666">MRLPLASPYCTYNTLTGEARGVCEEQLRSGYHSHLVGTACLSIRIAADPVHTIEDFFLAESHLIKSYRTVRTRLAQGVVRKEIRKLCIAFNHVLETTYLTLARILQTDQSDAAALNRRVQQECLPAASVKCRKDMRCVKHKSTLARVPRLNSKQADA</sequence>
<reference evidence="2" key="1">
    <citation type="journal article" date="2019" name="Nat. Commun.">
        <title>Expansion of phycobilisome linker gene families in mesophilic red algae.</title>
        <authorList>
            <person name="Lee J."/>
            <person name="Kim D."/>
            <person name="Bhattacharya D."/>
            <person name="Yoon H.S."/>
        </authorList>
    </citation>
    <scope>NUCLEOTIDE SEQUENCE [LARGE SCALE GENOMIC DNA]</scope>
    <source>
        <strain evidence="2">CCMP 1328</strain>
    </source>
</reference>